<organism evidence="1">
    <name type="scientific">uncultured Desulfovibrio sp</name>
    <dbReference type="NCBI Taxonomy" id="167968"/>
    <lineage>
        <taxon>Bacteria</taxon>
        <taxon>Pseudomonadati</taxon>
        <taxon>Thermodesulfobacteriota</taxon>
        <taxon>Desulfovibrionia</taxon>
        <taxon>Desulfovibrionales</taxon>
        <taxon>Desulfovibrionaceae</taxon>
        <taxon>Desulfovibrio</taxon>
        <taxon>environmental samples</taxon>
    </lineage>
</organism>
<sequence length="55" mass="6400">MRLIWFNIASITFSARSNARPGPEHRPTQAEKYYLRIAAVKWTDSTFTGTPFFHI</sequence>
<protein>
    <submittedName>
        <fullName evidence="1">Uncharacterized protein</fullName>
    </submittedName>
</protein>
<name>A0A212LAF4_9BACT</name>
<reference evidence="1" key="1">
    <citation type="submission" date="2016-08" db="EMBL/GenBank/DDBJ databases">
        <authorList>
            <person name="Seilhamer J.J."/>
        </authorList>
    </citation>
    <scope>NUCLEOTIDE SEQUENCE</scope>
    <source>
        <strain evidence="1">86-1</strain>
    </source>
</reference>
<accession>A0A212LAF4</accession>
<dbReference type="EMBL" id="FMJC01000002">
    <property type="protein sequence ID" value="SCM74309.1"/>
    <property type="molecule type" value="Genomic_DNA"/>
</dbReference>
<dbReference type="AlphaFoldDB" id="A0A212LAF4"/>
<evidence type="ECO:0000313" key="1">
    <source>
        <dbReference type="EMBL" id="SCM74309.1"/>
    </source>
</evidence>
<proteinExistence type="predicted"/>
<gene>
    <name evidence="1" type="ORF">KL86DES1_21861</name>
</gene>